<feature type="transmembrane region" description="Helical" evidence="1">
    <location>
        <begin position="72"/>
        <end position="92"/>
    </location>
</feature>
<name>A0AA38ILZ7_9CUCU</name>
<dbReference type="EMBL" id="JALNTZ010000002">
    <property type="protein sequence ID" value="KAJ3660283.1"/>
    <property type="molecule type" value="Genomic_DNA"/>
</dbReference>
<accession>A0AA38ILZ7</accession>
<evidence type="ECO:0000256" key="1">
    <source>
        <dbReference type="SAM" id="Phobius"/>
    </source>
</evidence>
<organism evidence="2 3">
    <name type="scientific">Zophobas morio</name>
    <dbReference type="NCBI Taxonomy" id="2755281"/>
    <lineage>
        <taxon>Eukaryota</taxon>
        <taxon>Metazoa</taxon>
        <taxon>Ecdysozoa</taxon>
        <taxon>Arthropoda</taxon>
        <taxon>Hexapoda</taxon>
        <taxon>Insecta</taxon>
        <taxon>Pterygota</taxon>
        <taxon>Neoptera</taxon>
        <taxon>Endopterygota</taxon>
        <taxon>Coleoptera</taxon>
        <taxon>Polyphaga</taxon>
        <taxon>Cucujiformia</taxon>
        <taxon>Tenebrionidae</taxon>
        <taxon>Zophobas</taxon>
    </lineage>
</organism>
<gene>
    <name evidence="2" type="ORF">Zmor_004738</name>
</gene>
<comment type="caution">
    <text evidence="2">The sequence shown here is derived from an EMBL/GenBank/DDBJ whole genome shotgun (WGS) entry which is preliminary data.</text>
</comment>
<protein>
    <submittedName>
        <fullName evidence="2">Uncharacterized protein</fullName>
    </submittedName>
</protein>
<proteinExistence type="predicted"/>
<keyword evidence="1" id="KW-1133">Transmembrane helix</keyword>
<keyword evidence="1" id="KW-0472">Membrane</keyword>
<dbReference type="Proteomes" id="UP001168821">
    <property type="component" value="Unassembled WGS sequence"/>
</dbReference>
<keyword evidence="1" id="KW-0812">Transmembrane</keyword>
<evidence type="ECO:0000313" key="3">
    <source>
        <dbReference type="Proteomes" id="UP001168821"/>
    </source>
</evidence>
<evidence type="ECO:0000313" key="2">
    <source>
        <dbReference type="EMBL" id="KAJ3660283.1"/>
    </source>
</evidence>
<sequence>MKVVEKLQAVPEPEWILDRTGSGPLYWRRESPEYNSRVKFRFDVEVKEFQRSAHELEDTHQWTQCVHESTPLTVGLTCIICLAVTVILPWYIMIGPN</sequence>
<keyword evidence="3" id="KW-1185">Reference proteome</keyword>
<dbReference type="AlphaFoldDB" id="A0AA38ILZ7"/>
<reference evidence="2" key="1">
    <citation type="journal article" date="2023" name="G3 (Bethesda)">
        <title>Whole genome assemblies of Zophobas morio and Tenebrio molitor.</title>
        <authorList>
            <person name="Kaur S."/>
            <person name="Stinson S.A."/>
            <person name="diCenzo G.C."/>
        </authorList>
    </citation>
    <scope>NUCLEOTIDE SEQUENCE</scope>
    <source>
        <strain evidence="2">QUZm001</strain>
    </source>
</reference>